<gene>
    <name evidence="2" type="ORF">PQG98_03830</name>
</gene>
<dbReference type="GO" id="GO:0016787">
    <property type="term" value="F:hydrolase activity"/>
    <property type="evidence" value="ECO:0007669"/>
    <property type="project" value="UniProtKB-KW"/>
</dbReference>
<dbReference type="Gene3D" id="1.50.10.10">
    <property type="match status" value="1"/>
</dbReference>
<comment type="caution">
    <text evidence="2">The sequence shown here is derived from an EMBL/GenBank/DDBJ whole genome shotgun (WGS) entry which is preliminary data.</text>
</comment>
<reference evidence="2 3" key="1">
    <citation type="submission" date="2023-01" db="EMBL/GenBank/DDBJ databases">
        <title>Exploring GABA producing Bacteroides strains toward improving mental health.</title>
        <authorList>
            <person name="Yousuf B."/>
            <person name="Bouhlel N.E."/>
            <person name="Mottawea W."/>
            <person name="Hammami R."/>
        </authorList>
    </citation>
    <scope>NUCLEOTIDE SEQUENCE [LARGE SCALE GENOMIC DNA]</scope>
    <source>
        <strain evidence="2 3">UO.H1054</strain>
    </source>
</reference>
<sequence>MKRYAILFIAIVTVQVILAQPYPRQECHILNNEKQLTDASVVLYHLHSEYKFPYLIPSKENVTEKLTRILKFLEKSTADAIVDASTGEAITDYNNIPQEFTMSEGDFKPYTYEWGVTYTGMYKSAEATGNQSFKNYADKRLELLSKILPTVIDRIKVDKNYKSPVSTIADPHNLDQCGSMCAAMISSGKTEELRPYIDIAIDFITTKQHRLADKTVARNRPYENTLWLDDLYMCVPALSGMYAMTNERRFLDDAICQILNFKQHTFVPEKKLYMHGWVESMDIHPKFYWGRANGWVIMALCSLLDVMPENHPSYTAILKQYQELCEGLITYQANDGLWNQLLDRNDSYFESSATAMFVYGMAHGINRGWIDARTFGAATLLGWNALSEQINNTGQIENVCIGTSVSFEPAYYCNRHVHLYTAHGYGPVLMAGSEIIHLVQNFDIKQSTAIYFYNRKQ</sequence>
<evidence type="ECO:0000313" key="2">
    <source>
        <dbReference type="EMBL" id="MDC7135475.1"/>
    </source>
</evidence>
<evidence type="ECO:0000256" key="1">
    <source>
        <dbReference type="ARBA" id="ARBA00022801"/>
    </source>
</evidence>
<name>A0ABT5H4F7_9BACE</name>
<dbReference type="InterPro" id="IPR012341">
    <property type="entry name" value="6hp_glycosidase-like_sf"/>
</dbReference>
<keyword evidence="3" id="KW-1185">Reference proteome</keyword>
<dbReference type="Pfam" id="PF07470">
    <property type="entry name" value="Glyco_hydro_88"/>
    <property type="match status" value="1"/>
</dbReference>
<proteinExistence type="predicted"/>
<dbReference type="SUPFAM" id="SSF48208">
    <property type="entry name" value="Six-hairpin glycosidases"/>
    <property type="match status" value="1"/>
</dbReference>
<evidence type="ECO:0000313" key="3">
    <source>
        <dbReference type="Proteomes" id="UP001215398"/>
    </source>
</evidence>
<dbReference type="Proteomes" id="UP001215398">
    <property type="component" value="Unassembled WGS sequence"/>
</dbReference>
<dbReference type="InterPro" id="IPR052043">
    <property type="entry name" value="PolySaccharide_Degr_Enz"/>
</dbReference>
<dbReference type="InterPro" id="IPR010905">
    <property type="entry name" value="Glyco_hydro_88"/>
</dbReference>
<accession>A0ABT5H4F7</accession>
<organism evidence="2 3">
    <name type="scientific">Bacteroides zhangwenhongii</name>
    <dbReference type="NCBI Taxonomy" id="2650157"/>
    <lineage>
        <taxon>Bacteria</taxon>
        <taxon>Pseudomonadati</taxon>
        <taxon>Bacteroidota</taxon>
        <taxon>Bacteroidia</taxon>
        <taxon>Bacteroidales</taxon>
        <taxon>Bacteroidaceae</taxon>
        <taxon>Bacteroides</taxon>
    </lineage>
</organism>
<keyword evidence="1 2" id="KW-0378">Hydrolase</keyword>
<dbReference type="RefSeq" id="WP_272719730.1">
    <property type="nucleotide sequence ID" value="NZ_JAQPYS010000028.1"/>
</dbReference>
<dbReference type="PANTHER" id="PTHR33886">
    <property type="entry name" value="UNSATURATED RHAMNOGALACTURONAN HYDROLASE (EUROFUNG)"/>
    <property type="match status" value="1"/>
</dbReference>
<dbReference type="EMBL" id="JAQPYS010000028">
    <property type="protein sequence ID" value="MDC7135475.1"/>
    <property type="molecule type" value="Genomic_DNA"/>
</dbReference>
<dbReference type="PANTHER" id="PTHR33886:SF8">
    <property type="entry name" value="UNSATURATED RHAMNOGALACTURONAN HYDROLASE (EUROFUNG)"/>
    <property type="match status" value="1"/>
</dbReference>
<protein>
    <submittedName>
        <fullName evidence="2">Glycoside hydrolase family 88 protein</fullName>
    </submittedName>
</protein>
<dbReference type="InterPro" id="IPR008928">
    <property type="entry name" value="6-hairpin_glycosidase_sf"/>
</dbReference>